<dbReference type="SUPFAM" id="SSF52540">
    <property type="entry name" value="P-loop containing nucleoside triphosphate hydrolases"/>
    <property type="match status" value="1"/>
</dbReference>
<evidence type="ECO:0000256" key="3">
    <source>
        <dbReference type="ARBA" id="ARBA00022701"/>
    </source>
</evidence>
<dbReference type="OrthoDB" id="3176171at2759"/>
<evidence type="ECO:0000256" key="9">
    <source>
        <dbReference type="PROSITE-ProRule" id="PRU00283"/>
    </source>
</evidence>
<feature type="binding site" evidence="9">
    <location>
        <begin position="94"/>
        <end position="101"/>
    </location>
    <ligand>
        <name>ATP</name>
        <dbReference type="ChEBI" id="CHEBI:30616"/>
    </ligand>
</feature>
<feature type="domain" description="Kinesin motor" evidence="13">
    <location>
        <begin position="6"/>
        <end position="336"/>
    </location>
</feature>
<evidence type="ECO:0000256" key="8">
    <source>
        <dbReference type="ARBA" id="ARBA00023212"/>
    </source>
</evidence>
<keyword evidence="5 9" id="KW-0067">ATP-binding</keyword>
<keyword evidence="4 9" id="KW-0547">Nucleotide-binding</keyword>
<feature type="compositionally biased region" description="Basic and acidic residues" evidence="12">
    <location>
        <begin position="633"/>
        <end position="648"/>
    </location>
</feature>
<evidence type="ECO:0000313" key="14">
    <source>
        <dbReference type="EMBL" id="CDR42201.1"/>
    </source>
</evidence>
<dbReference type="PRINTS" id="PR00380">
    <property type="entry name" value="KINESINHEAVY"/>
</dbReference>
<evidence type="ECO:0000256" key="10">
    <source>
        <dbReference type="RuleBase" id="RU000394"/>
    </source>
</evidence>
<evidence type="ECO:0000256" key="4">
    <source>
        <dbReference type="ARBA" id="ARBA00022741"/>
    </source>
</evidence>
<feature type="region of interest" description="Disordered" evidence="12">
    <location>
        <begin position="629"/>
        <end position="648"/>
    </location>
</feature>
<dbReference type="GO" id="GO:0005524">
    <property type="term" value="F:ATP binding"/>
    <property type="evidence" value="ECO:0007669"/>
    <property type="project" value="UniProtKB-UniRule"/>
</dbReference>
<name>A0A061AX14_RHOTO</name>
<evidence type="ECO:0000256" key="6">
    <source>
        <dbReference type="ARBA" id="ARBA00023054"/>
    </source>
</evidence>
<keyword evidence="3 10" id="KW-0493">Microtubule</keyword>
<dbReference type="Pfam" id="PF00225">
    <property type="entry name" value="Kinesin"/>
    <property type="match status" value="1"/>
</dbReference>
<keyword evidence="8" id="KW-0206">Cytoskeleton</keyword>
<evidence type="ECO:0000256" key="11">
    <source>
        <dbReference type="SAM" id="Coils"/>
    </source>
</evidence>
<comment type="subcellular location">
    <subcellularLocation>
        <location evidence="1">Cytoplasm</location>
        <location evidence="1">Cytoskeleton</location>
    </subcellularLocation>
</comment>
<evidence type="ECO:0000256" key="7">
    <source>
        <dbReference type="ARBA" id="ARBA00023175"/>
    </source>
</evidence>
<gene>
    <name evidence="14" type="ORF">RHTO0S_06e10902g</name>
</gene>
<feature type="region of interest" description="Disordered" evidence="12">
    <location>
        <begin position="921"/>
        <end position="951"/>
    </location>
</feature>
<feature type="coiled-coil region" evidence="11">
    <location>
        <begin position="525"/>
        <end position="566"/>
    </location>
</feature>
<dbReference type="InterPro" id="IPR001752">
    <property type="entry name" value="Kinesin_motor_dom"/>
</dbReference>
<dbReference type="FunFam" id="3.40.850.10:FF:000031">
    <property type="entry name" value="Kinesin-like protein"/>
    <property type="match status" value="1"/>
</dbReference>
<dbReference type="PANTHER" id="PTHR47968">
    <property type="entry name" value="CENTROMERE PROTEIN E"/>
    <property type="match status" value="1"/>
</dbReference>
<comment type="similarity">
    <text evidence="9 10">Belongs to the TRAFAC class myosin-kinesin ATPase superfamily. Kinesin family.</text>
</comment>
<organism evidence="14">
    <name type="scientific">Rhodotorula toruloides</name>
    <name type="common">Yeast</name>
    <name type="synonym">Rhodosporidium toruloides</name>
    <dbReference type="NCBI Taxonomy" id="5286"/>
    <lineage>
        <taxon>Eukaryota</taxon>
        <taxon>Fungi</taxon>
        <taxon>Dikarya</taxon>
        <taxon>Basidiomycota</taxon>
        <taxon>Pucciniomycotina</taxon>
        <taxon>Microbotryomycetes</taxon>
        <taxon>Sporidiobolales</taxon>
        <taxon>Sporidiobolaceae</taxon>
        <taxon>Rhodotorula</taxon>
    </lineage>
</organism>
<dbReference type="InterPro" id="IPR019821">
    <property type="entry name" value="Kinesin_motor_CS"/>
</dbReference>
<dbReference type="SMART" id="SM00129">
    <property type="entry name" value="KISc"/>
    <property type="match status" value="1"/>
</dbReference>
<dbReference type="InterPro" id="IPR036961">
    <property type="entry name" value="Kinesin_motor_dom_sf"/>
</dbReference>
<dbReference type="GO" id="GO:0003777">
    <property type="term" value="F:microtubule motor activity"/>
    <property type="evidence" value="ECO:0007669"/>
    <property type="project" value="InterPro"/>
</dbReference>
<dbReference type="PANTHER" id="PTHR47968:SF75">
    <property type="entry name" value="CENTROMERE-ASSOCIATED PROTEIN E"/>
    <property type="match status" value="1"/>
</dbReference>
<dbReference type="InterPro" id="IPR027640">
    <property type="entry name" value="Kinesin-like_fam"/>
</dbReference>
<protein>
    <recommendedName>
        <fullName evidence="10">Kinesin-like protein</fullName>
    </recommendedName>
</protein>
<dbReference type="PROSITE" id="PS50067">
    <property type="entry name" value="KINESIN_MOTOR_2"/>
    <property type="match status" value="1"/>
</dbReference>
<keyword evidence="6 11" id="KW-0175">Coiled coil</keyword>
<dbReference type="CDD" id="cd23649">
    <property type="entry name" value="Khc_CBD_cc"/>
    <property type="match status" value="1"/>
</dbReference>
<sequence>MSASNNIKVVCRFRPPNKIELANNGGESIVQIDEEGTTVKLQSQEAMKGPDAQGFTFDRVFQMDTKQEEVFEYGVKGIVDDVMNGYNGTVFAYGQTGSGKSHTMMGPDIDSPEMKGIIPRITEQIFASIIASPANIEYLVKVSYMEIYMEKIRDLLSPENDNLPVHEDKQRGVYVKNLSEFYVGNSAEVYEVMRQGGSARAVSATNMNAESSRSHSIFVITIQARNTETGTQKTGSLYLVDLAGSEKIGKTGATGQTLEEAKKINKSLSALGMVINALTDGKSSHIPYRDSKLTRILQESLGGNSRTTLIINCSPSPYNETETLSTLRFGMRAKSIKNKARVNAELSPAELKALLKKAQRDYSNAGAYIGLLEQEVNVWREGGKVEKEQWASMEKALGLGEGELEKLVGGPAKSPTPGSAPGRTTPRPPALDRISEGDVSRPDTPMSGSLGADEREDLLRRQNEMEDQLAKTESQLSSQEKLIRDLREELSSLKESESFALSESKAMSGEVADLRLQLERLRYDSKEAAITSDSLKEQNAELERELEELRRTLADAKTTQKSAEQEGKDKKKAERMAAMMAGFSAGGLSERESEIRASLARLDDAVNADKPLSPDDIATLRRQLEDTTVSLREQQDKSKQVHEENDLLTRRRDELEQRLGTLEQEYEELLDKTVADEERANADHVQDIRNKLEAQYAMKLDAALNDANDLKQQIELKSQEVKSVNAKLEQARAANLELERAFKITRASIEGGKNLEEAAKDLERQHKAVAQQLADFDTMKKSLMRDLQDRCEKVVELEISLDEARENYRNLAKNSNSKAQQRKMDFLTRNLDQLTIVQKQLVDQNTILKRDVALAERKLIARNERIQNLEALLQDANDKLNQQNAKFEARLQAVRERLDQARAQNQPAMASSLNFGRIAKPLRGGGAEAESNSSQDRRTSGFFSRFGSAAR</sequence>
<dbReference type="CDD" id="cd01369">
    <property type="entry name" value="KISc_KHC_KIF5"/>
    <property type="match status" value="1"/>
</dbReference>
<evidence type="ECO:0000256" key="1">
    <source>
        <dbReference type="ARBA" id="ARBA00004245"/>
    </source>
</evidence>
<proteinExistence type="inferred from homology"/>
<keyword evidence="2" id="KW-0963">Cytoplasm</keyword>
<dbReference type="Gene3D" id="3.40.850.10">
    <property type="entry name" value="Kinesin motor domain"/>
    <property type="match status" value="1"/>
</dbReference>
<evidence type="ECO:0000259" key="13">
    <source>
        <dbReference type="PROSITE" id="PS50067"/>
    </source>
</evidence>
<evidence type="ECO:0000256" key="2">
    <source>
        <dbReference type="ARBA" id="ARBA00022490"/>
    </source>
</evidence>
<evidence type="ECO:0000256" key="5">
    <source>
        <dbReference type="ARBA" id="ARBA00022840"/>
    </source>
</evidence>
<evidence type="ECO:0000256" key="12">
    <source>
        <dbReference type="SAM" id="MobiDB-lite"/>
    </source>
</evidence>
<dbReference type="GO" id="GO:0005874">
    <property type="term" value="C:microtubule"/>
    <property type="evidence" value="ECO:0007669"/>
    <property type="project" value="UniProtKB-KW"/>
</dbReference>
<dbReference type="EMBL" id="LK052941">
    <property type="protein sequence ID" value="CDR42201.1"/>
    <property type="molecule type" value="Genomic_DNA"/>
</dbReference>
<dbReference type="AlphaFoldDB" id="A0A061AX14"/>
<dbReference type="InterPro" id="IPR059182">
    <property type="entry name" value="Khc_C"/>
</dbReference>
<feature type="region of interest" description="Disordered" evidence="12">
    <location>
        <begin position="406"/>
        <end position="454"/>
    </location>
</feature>
<feature type="coiled-coil region" evidence="11">
    <location>
        <begin position="852"/>
        <end position="904"/>
    </location>
</feature>
<keyword evidence="7 9" id="KW-0505">Motor protein</keyword>
<dbReference type="InterPro" id="IPR027417">
    <property type="entry name" value="P-loop_NTPase"/>
</dbReference>
<dbReference type="GO" id="GO:0007018">
    <property type="term" value="P:microtubule-based movement"/>
    <property type="evidence" value="ECO:0007669"/>
    <property type="project" value="InterPro"/>
</dbReference>
<accession>A0A061AX14</accession>
<feature type="coiled-coil region" evidence="11">
    <location>
        <begin position="455"/>
        <end position="496"/>
    </location>
</feature>
<dbReference type="GO" id="GO:0008017">
    <property type="term" value="F:microtubule binding"/>
    <property type="evidence" value="ECO:0007669"/>
    <property type="project" value="InterPro"/>
</dbReference>
<dbReference type="PROSITE" id="PS00411">
    <property type="entry name" value="KINESIN_MOTOR_1"/>
    <property type="match status" value="1"/>
</dbReference>
<reference evidence="14" key="1">
    <citation type="journal article" date="2014" name="Genome Announc.">
        <title>Draft genome sequence of Rhodosporidium toruloides CECT1137, an oleaginous yeast of biotechnological interest.</title>
        <authorList>
            <person name="Morin N."/>
            <person name="Calcas X."/>
            <person name="Devillers H."/>
            <person name="Durrens P."/>
            <person name="Sherman D.J."/>
            <person name="Nicaud J.-M."/>
            <person name="Neuveglise C."/>
        </authorList>
    </citation>
    <scope>NUCLEOTIDE SEQUENCE</scope>
    <source>
        <strain evidence="14">CECT1137</strain>
    </source>
</reference>